<protein>
    <submittedName>
        <fullName evidence="1">Uncharacterized protein</fullName>
    </submittedName>
</protein>
<gene>
    <name evidence="1" type="ORF">WA026_010197</name>
</gene>
<reference evidence="1 2" key="1">
    <citation type="submission" date="2023-03" db="EMBL/GenBank/DDBJ databases">
        <title>Genome insight into feeding habits of ladybird beetles.</title>
        <authorList>
            <person name="Li H.-S."/>
            <person name="Huang Y.-H."/>
            <person name="Pang H."/>
        </authorList>
    </citation>
    <scope>NUCLEOTIDE SEQUENCE [LARGE SCALE GENOMIC DNA]</scope>
    <source>
        <strain evidence="1">SYSU_2023b</strain>
        <tissue evidence="1">Whole body</tissue>
    </source>
</reference>
<dbReference type="AlphaFoldDB" id="A0AAW1UGM0"/>
<keyword evidence="2" id="KW-1185">Reference proteome</keyword>
<organism evidence="1 2">
    <name type="scientific">Henosepilachna vigintioctopunctata</name>
    <dbReference type="NCBI Taxonomy" id="420089"/>
    <lineage>
        <taxon>Eukaryota</taxon>
        <taxon>Metazoa</taxon>
        <taxon>Ecdysozoa</taxon>
        <taxon>Arthropoda</taxon>
        <taxon>Hexapoda</taxon>
        <taxon>Insecta</taxon>
        <taxon>Pterygota</taxon>
        <taxon>Neoptera</taxon>
        <taxon>Endopterygota</taxon>
        <taxon>Coleoptera</taxon>
        <taxon>Polyphaga</taxon>
        <taxon>Cucujiformia</taxon>
        <taxon>Coccinelloidea</taxon>
        <taxon>Coccinellidae</taxon>
        <taxon>Epilachninae</taxon>
        <taxon>Epilachnini</taxon>
        <taxon>Henosepilachna</taxon>
    </lineage>
</organism>
<dbReference type="EMBL" id="JARQZJ010000064">
    <property type="protein sequence ID" value="KAK9880318.1"/>
    <property type="molecule type" value="Genomic_DNA"/>
</dbReference>
<proteinExistence type="predicted"/>
<comment type="caution">
    <text evidence="1">The sequence shown here is derived from an EMBL/GenBank/DDBJ whole genome shotgun (WGS) entry which is preliminary data.</text>
</comment>
<evidence type="ECO:0000313" key="1">
    <source>
        <dbReference type="EMBL" id="KAK9880318.1"/>
    </source>
</evidence>
<sequence>MNEERNLQYWLLRNFDELRTWAYFPKTKEAITRAGLTTSANECIREFERHFPNKLSFLKKDWDKAIVAFEGIHDDSDKQTASVRNEAAELIEELNSLDSTTFSNFYGAGLKQFNISSKVLQIIDSELNVDRNIYKPSIIFMQNE</sequence>
<name>A0AAW1UGM0_9CUCU</name>
<accession>A0AAW1UGM0</accession>
<dbReference type="Proteomes" id="UP001431783">
    <property type="component" value="Unassembled WGS sequence"/>
</dbReference>
<evidence type="ECO:0000313" key="2">
    <source>
        <dbReference type="Proteomes" id="UP001431783"/>
    </source>
</evidence>